<reference evidence="2 3" key="1">
    <citation type="submission" date="2019-12" db="EMBL/GenBank/DDBJ databases">
        <authorList>
            <person name="Kun Z."/>
        </authorList>
    </citation>
    <scope>NUCLEOTIDE SEQUENCE [LARGE SCALE GENOMIC DNA]</scope>
    <source>
        <strain evidence="2 3">YIM 123512</strain>
    </source>
</reference>
<dbReference type="InterPro" id="IPR011990">
    <property type="entry name" value="TPR-like_helical_dom_sf"/>
</dbReference>
<dbReference type="Proteomes" id="UP000473325">
    <property type="component" value="Unassembled WGS sequence"/>
</dbReference>
<organism evidence="2 3">
    <name type="scientific">Nocardioides flavescens</name>
    <dbReference type="NCBI Taxonomy" id="2691959"/>
    <lineage>
        <taxon>Bacteria</taxon>
        <taxon>Bacillati</taxon>
        <taxon>Actinomycetota</taxon>
        <taxon>Actinomycetes</taxon>
        <taxon>Propionibacteriales</taxon>
        <taxon>Nocardioidaceae</taxon>
        <taxon>Nocardioides</taxon>
    </lineage>
</organism>
<protein>
    <recommendedName>
        <fullName evidence="1">Bacterial transcriptional activator domain-containing protein</fullName>
    </recommendedName>
</protein>
<dbReference type="GO" id="GO:0003677">
    <property type="term" value="F:DNA binding"/>
    <property type="evidence" value="ECO:0007669"/>
    <property type="project" value="InterPro"/>
</dbReference>
<dbReference type="SMART" id="SM01043">
    <property type="entry name" value="BTAD"/>
    <property type="match status" value="1"/>
</dbReference>
<dbReference type="GO" id="GO:0006355">
    <property type="term" value="P:regulation of DNA-templated transcription"/>
    <property type="evidence" value="ECO:0007669"/>
    <property type="project" value="InterPro"/>
</dbReference>
<dbReference type="Gene3D" id="1.25.40.10">
    <property type="entry name" value="Tetratricopeptide repeat domain"/>
    <property type="match status" value="2"/>
</dbReference>
<comment type="caution">
    <text evidence="2">The sequence shown here is derived from an EMBL/GenBank/DDBJ whole genome shotgun (WGS) entry which is preliminary data.</text>
</comment>
<feature type="domain" description="Bacterial transcriptional activator" evidence="1">
    <location>
        <begin position="573"/>
        <end position="714"/>
    </location>
</feature>
<dbReference type="SUPFAM" id="SSF46894">
    <property type="entry name" value="C-terminal effector domain of the bipartite response regulators"/>
    <property type="match status" value="1"/>
</dbReference>
<sequence length="716" mass="74956">MATVAAGGGGGSAGPTARSSALLARLLELGPAEASSAVVERQLELTATLLGRDWLTLLDHLRGPGGALPAGVAWRAGYALHHLGHLSGALATAEAAGPGGEADRARLAAVRSSTSWARGDLEACRTHADHAAALAEASGDLGARAAAYVARAMLAAFDGDRDLNLHAYERALVLAVEAGDLQTTERVHNNLASRCLDEGRCTEALEHLQRGLEVNERTGHLSGLAILRHNVAEALLGLGRLDEALVECDASRDLWTSIEAPGASGSWQLRGEIQLARGNAGQAAMAFAHAASLAEREDNAQYHSLAVAGEARALIATDPTRAAVLAAQATTLAIPVAHAAPVLAAGWVHLALGDPVRATELADRGAALAGRHRDLPRLADALELAALAARAGGAEPALAEVDPRLREAGDIWRDLANPVRVLTNEVVVARLRRDRVTGSVARGELRSLGVHDDVWRVAGPLHAVARPAAADDVQVRVLGPFAVEVGGVALPAAAWPSRKAREVLGVLACHGDRGLGRERLGALVWPDADAVGNRLSVALSHVRSVLDPDRRLPDSPVLSDGGTVRLDLRHVAVDLVDFTAAAHAALLAAREGSPRGVPLLQGAAALHTGELLDGVDAPGHAEWLTAQREEVELLGREVLQALARVLAAGPEPAEALHWHARLLAHDPYDESTYAALVALLVRLGRYGEARRHHRTYVLRMDELGVPARAWSELAGV</sequence>
<evidence type="ECO:0000313" key="3">
    <source>
        <dbReference type="Proteomes" id="UP000473325"/>
    </source>
</evidence>
<accession>A0A6L7EUZ8</accession>
<dbReference type="Pfam" id="PF13424">
    <property type="entry name" value="TPR_12"/>
    <property type="match status" value="1"/>
</dbReference>
<dbReference type="Gene3D" id="1.10.10.10">
    <property type="entry name" value="Winged helix-like DNA-binding domain superfamily/Winged helix DNA-binding domain"/>
    <property type="match status" value="1"/>
</dbReference>
<dbReference type="PANTHER" id="PTHR35807">
    <property type="entry name" value="TRANSCRIPTIONAL REGULATOR REDD-RELATED"/>
    <property type="match status" value="1"/>
</dbReference>
<dbReference type="InterPro" id="IPR005158">
    <property type="entry name" value="BTAD"/>
</dbReference>
<name>A0A6L7EUZ8_9ACTN</name>
<evidence type="ECO:0000259" key="1">
    <source>
        <dbReference type="SMART" id="SM01043"/>
    </source>
</evidence>
<keyword evidence="3" id="KW-1185">Reference proteome</keyword>
<dbReference type="InterPro" id="IPR051677">
    <property type="entry name" value="AfsR-DnrI-RedD_regulator"/>
</dbReference>
<proteinExistence type="predicted"/>
<dbReference type="InterPro" id="IPR016032">
    <property type="entry name" value="Sig_transdc_resp-reg_C-effctor"/>
</dbReference>
<dbReference type="AlphaFoldDB" id="A0A6L7EUZ8"/>
<dbReference type="Pfam" id="PF03704">
    <property type="entry name" value="BTAD"/>
    <property type="match status" value="1"/>
</dbReference>
<dbReference type="InterPro" id="IPR036388">
    <property type="entry name" value="WH-like_DNA-bd_sf"/>
</dbReference>
<gene>
    <name evidence="2" type="ORF">GRQ65_17300</name>
</gene>
<evidence type="ECO:0000313" key="2">
    <source>
        <dbReference type="EMBL" id="MXG91307.1"/>
    </source>
</evidence>
<dbReference type="EMBL" id="WUEK01000011">
    <property type="protein sequence ID" value="MXG91307.1"/>
    <property type="molecule type" value="Genomic_DNA"/>
</dbReference>
<dbReference type="RefSeq" id="WP_160879234.1">
    <property type="nucleotide sequence ID" value="NZ_WUEK01000011.1"/>
</dbReference>
<dbReference type="SUPFAM" id="SSF48452">
    <property type="entry name" value="TPR-like"/>
    <property type="match status" value="2"/>
</dbReference>